<gene>
    <name evidence="6" type="primary">6041933</name>
    <name evidence="5" type="ORF">CpipJ_CPIJ009496</name>
</gene>
<dbReference type="InParanoid" id="B0WQY9"/>
<dbReference type="SUPFAM" id="SSF54928">
    <property type="entry name" value="RNA-binding domain, RBD"/>
    <property type="match status" value="1"/>
</dbReference>
<evidence type="ECO:0000313" key="5">
    <source>
        <dbReference type="EMBL" id="EDS33076.1"/>
    </source>
</evidence>
<dbReference type="PROSITE" id="PS50102">
    <property type="entry name" value="RRM"/>
    <property type="match status" value="1"/>
</dbReference>
<keyword evidence="1" id="KW-0677">Repeat</keyword>
<dbReference type="InterPro" id="IPR035979">
    <property type="entry name" value="RBD_domain_sf"/>
</dbReference>
<dbReference type="KEGG" id="cqu:CpipJ_CPIJ009496"/>
<evidence type="ECO:0000256" key="1">
    <source>
        <dbReference type="ARBA" id="ARBA00022737"/>
    </source>
</evidence>
<dbReference type="EMBL" id="DS232047">
    <property type="protein sequence ID" value="EDS33076.1"/>
    <property type="molecule type" value="Genomic_DNA"/>
</dbReference>
<sequence>MAVATLRISSPGMNRSEADLATIVGLHTKVVGIDTVRDRNYVHVSNRTDALYVIHELHGRFVSATDATPLSVALCNARETRQASSRSTKLPGTRRQLLNLDSYIWRFAVTNTARIEHVLEFFRNLGSVLRWFHRADNQCGWVILKTTFHWRDIVARFNEATQGERRRKIHFDKVEGFAFPLDVEWCYGDQDTNRGYHLEKFFVGNLFAFSDARIRQHFKPWGEVNSVEKVSSNMVVLIVPNYAQLSLNASDLAYLFGQFVDIVGIALQPKYAHIYVPTLRQAAHAISELHGRFLGEQARDPLLVHKRSCSFFAEDRLFKPAIGTAPRPELDAIIWHLYIRNIPRELTDEQLFQLFRPFGTVVRWYRHVTRTYGNMLLKTEFHWRKVEQKLDGIRLARGHRLRVAFVCKAFSAVPDVAGEAPSLVIFTLH</sequence>
<dbReference type="AlphaFoldDB" id="B0WQY9"/>
<evidence type="ECO:0000259" key="4">
    <source>
        <dbReference type="PROSITE" id="PS50102"/>
    </source>
</evidence>
<dbReference type="VEuPathDB" id="VectorBase:CQUJHB014017"/>
<name>B0WQY9_CULQU</name>
<dbReference type="Pfam" id="PF00076">
    <property type="entry name" value="RRM_1"/>
    <property type="match status" value="1"/>
</dbReference>
<evidence type="ECO:0000256" key="2">
    <source>
        <dbReference type="ARBA" id="ARBA00022884"/>
    </source>
</evidence>
<dbReference type="InterPro" id="IPR012677">
    <property type="entry name" value="Nucleotide-bd_a/b_plait_sf"/>
</dbReference>
<dbReference type="EnsemblMetazoa" id="CPIJ009496-RA">
    <property type="protein sequence ID" value="CPIJ009496-PA"/>
    <property type="gene ID" value="CPIJ009496"/>
</dbReference>
<dbReference type="VEuPathDB" id="VectorBase:CPIJ009496"/>
<evidence type="ECO:0000313" key="6">
    <source>
        <dbReference type="EnsemblMetazoa" id="CPIJ009496-PA"/>
    </source>
</evidence>
<keyword evidence="2 3" id="KW-0694">RNA-binding</keyword>
<organism>
    <name type="scientific">Culex quinquefasciatus</name>
    <name type="common">Southern house mosquito</name>
    <name type="synonym">Culex pungens</name>
    <dbReference type="NCBI Taxonomy" id="7176"/>
    <lineage>
        <taxon>Eukaryota</taxon>
        <taxon>Metazoa</taxon>
        <taxon>Ecdysozoa</taxon>
        <taxon>Arthropoda</taxon>
        <taxon>Hexapoda</taxon>
        <taxon>Insecta</taxon>
        <taxon>Pterygota</taxon>
        <taxon>Neoptera</taxon>
        <taxon>Endopterygota</taxon>
        <taxon>Diptera</taxon>
        <taxon>Nematocera</taxon>
        <taxon>Culicoidea</taxon>
        <taxon>Culicidae</taxon>
        <taxon>Culicinae</taxon>
        <taxon>Culicini</taxon>
        <taxon>Culex</taxon>
        <taxon>Culex</taxon>
    </lineage>
</organism>
<proteinExistence type="predicted"/>
<accession>B0WQY9</accession>
<keyword evidence="7" id="KW-1185">Reference proteome</keyword>
<dbReference type="Gene3D" id="3.30.70.330">
    <property type="match status" value="1"/>
</dbReference>
<dbReference type="HOGENOM" id="CLU_639761_0_0_1"/>
<reference evidence="6" key="2">
    <citation type="submission" date="2021-02" db="UniProtKB">
        <authorList>
            <consortium name="EnsemblMetazoa"/>
        </authorList>
    </citation>
    <scope>IDENTIFICATION</scope>
    <source>
        <strain evidence="6">JHB</strain>
    </source>
</reference>
<feature type="domain" description="RRM" evidence="4">
    <location>
        <begin position="335"/>
        <end position="408"/>
    </location>
</feature>
<evidence type="ECO:0000313" key="7">
    <source>
        <dbReference type="Proteomes" id="UP000002320"/>
    </source>
</evidence>
<evidence type="ECO:0000256" key="3">
    <source>
        <dbReference type="PROSITE-ProRule" id="PRU00176"/>
    </source>
</evidence>
<reference evidence="5" key="1">
    <citation type="submission" date="2007-03" db="EMBL/GenBank/DDBJ databases">
        <title>Annotation of Culex pipiens quinquefasciatus.</title>
        <authorList>
            <consortium name="The Broad Institute Genome Sequencing Platform"/>
            <person name="Atkinson P.W."/>
            <person name="Hemingway J."/>
            <person name="Christensen B.M."/>
            <person name="Higgs S."/>
            <person name="Kodira C."/>
            <person name="Hannick L."/>
            <person name="Megy K."/>
            <person name="O'Leary S."/>
            <person name="Pearson M."/>
            <person name="Haas B.J."/>
            <person name="Mauceli E."/>
            <person name="Wortman J.R."/>
            <person name="Lee N.H."/>
            <person name="Guigo R."/>
            <person name="Stanke M."/>
            <person name="Alvarado L."/>
            <person name="Amedeo P."/>
            <person name="Antoine C.H."/>
            <person name="Arensburger P."/>
            <person name="Bidwell S.L."/>
            <person name="Crawford M."/>
            <person name="Camaro F."/>
            <person name="Devon K."/>
            <person name="Engels R."/>
            <person name="Hammond M."/>
            <person name="Howarth C."/>
            <person name="Koehrsen M."/>
            <person name="Lawson D."/>
            <person name="Montgomery P."/>
            <person name="Nene V."/>
            <person name="Nusbaum C."/>
            <person name="Puiu D."/>
            <person name="Romero-Severson J."/>
            <person name="Severson D.W."/>
            <person name="Shumway M."/>
            <person name="Sisk P."/>
            <person name="Stolte C."/>
            <person name="Zeng Q."/>
            <person name="Eisenstadt E."/>
            <person name="Fraser-Liggett C."/>
            <person name="Strausberg R."/>
            <person name="Galagan J."/>
            <person name="Birren B."/>
            <person name="Collins F.H."/>
        </authorList>
    </citation>
    <scope>NUCLEOTIDE SEQUENCE [LARGE SCALE GENOMIC DNA]</scope>
    <source>
        <strain evidence="5">JHB</strain>
    </source>
</reference>
<dbReference type="Proteomes" id="UP000002320">
    <property type="component" value="Unassembled WGS sequence"/>
</dbReference>
<dbReference type="SMART" id="SM00360">
    <property type="entry name" value="RRM"/>
    <property type="match status" value="1"/>
</dbReference>
<protein>
    <submittedName>
        <fullName evidence="5">Predicted protein</fullName>
    </submittedName>
</protein>
<dbReference type="OrthoDB" id="5593455at2759"/>
<dbReference type="InterPro" id="IPR000504">
    <property type="entry name" value="RRM_dom"/>
</dbReference>
<dbReference type="GO" id="GO:0003723">
    <property type="term" value="F:RNA binding"/>
    <property type="evidence" value="ECO:0007669"/>
    <property type="project" value="UniProtKB-UniRule"/>
</dbReference>
<dbReference type="PANTHER" id="PTHR24012">
    <property type="entry name" value="RNA BINDING PROTEIN"/>
    <property type="match status" value="1"/>
</dbReference>